<dbReference type="AlphaFoldDB" id="A0A367LSK8"/>
<protein>
    <submittedName>
        <fullName evidence="2">Uncharacterized protein</fullName>
    </submittedName>
</protein>
<organism evidence="2 3">
    <name type="scientific">Ophiocordyceps polyrhachis-furcata BCC 54312</name>
    <dbReference type="NCBI Taxonomy" id="1330021"/>
    <lineage>
        <taxon>Eukaryota</taxon>
        <taxon>Fungi</taxon>
        <taxon>Dikarya</taxon>
        <taxon>Ascomycota</taxon>
        <taxon>Pezizomycotina</taxon>
        <taxon>Sordariomycetes</taxon>
        <taxon>Hypocreomycetidae</taxon>
        <taxon>Hypocreales</taxon>
        <taxon>Ophiocordycipitaceae</taxon>
        <taxon>Ophiocordyceps</taxon>
    </lineage>
</organism>
<name>A0A367LSK8_9HYPO</name>
<evidence type="ECO:0000256" key="1">
    <source>
        <dbReference type="SAM" id="MobiDB-lite"/>
    </source>
</evidence>
<reference evidence="2 3" key="1">
    <citation type="journal article" date="2015" name="BMC Genomics">
        <title>Insights from the genome of Ophiocordyceps polyrhachis-furcata to pathogenicity and host specificity in insect fungi.</title>
        <authorList>
            <person name="Wichadakul D."/>
            <person name="Kobmoo N."/>
            <person name="Ingsriswang S."/>
            <person name="Tangphatsornruang S."/>
            <person name="Chantasingh D."/>
            <person name="Luangsa-ard J.J."/>
            <person name="Eurwilaichitr L."/>
        </authorList>
    </citation>
    <scope>NUCLEOTIDE SEQUENCE [LARGE SCALE GENOMIC DNA]</scope>
    <source>
        <strain evidence="2 3">BCC 54312</strain>
    </source>
</reference>
<dbReference type="EMBL" id="LKCN02000001">
    <property type="protein sequence ID" value="RCI17436.1"/>
    <property type="molecule type" value="Genomic_DNA"/>
</dbReference>
<dbReference type="OrthoDB" id="4924717at2759"/>
<comment type="caution">
    <text evidence="2">The sequence shown here is derived from an EMBL/GenBank/DDBJ whole genome shotgun (WGS) entry which is preliminary data.</text>
</comment>
<sequence>MAAVATLLHSGPDIRYVNGPDGGESRGCEEEDGDGPPQILARYVSRKRQHHVRTVDLQPRPPVSAQKIVCWGPEMRSDRCIPLVGKRPLNGMKSLSNLSSSCCHNRPLVNPTIDLVECCKDDFQEHRDIDDWRADIHNTPRSLAAFSVDGLNGVMSGGSDVSSSEGAGVCGSCITCLLRRQDLCEFELLLAQTEIQVHLLRRYLRLKSERQDVQPSRKGCSFGWFGQIRSTVTMPHSDPQAMFKYFENAAHMNEAVRDGVARENAQIAQDLQEPSAEDIKAIDKELAEEREKVAMGYGLQLNLVMFRPRPMATILKAHESCHC</sequence>
<evidence type="ECO:0000313" key="2">
    <source>
        <dbReference type="EMBL" id="RCI17436.1"/>
    </source>
</evidence>
<gene>
    <name evidence="2" type="ORF">L249_2249</name>
</gene>
<feature type="region of interest" description="Disordered" evidence="1">
    <location>
        <begin position="13"/>
        <end position="37"/>
    </location>
</feature>
<dbReference type="Proteomes" id="UP000253664">
    <property type="component" value="Unassembled WGS sequence"/>
</dbReference>
<proteinExistence type="predicted"/>
<accession>A0A367LSK8</accession>
<evidence type="ECO:0000313" key="3">
    <source>
        <dbReference type="Proteomes" id="UP000253664"/>
    </source>
</evidence>
<keyword evidence="3" id="KW-1185">Reference proteome</keyword>